<feature type="transmembrane region" description="Helical" evidence="1">
    <location>
        <begin position="68"/>
        <end position="85"/>
    </location>
</feature>
<keyword evidence="1" id="KW-0812">Transmembrane</keyword>
<evidence type="ECO:0000256" key="1">
    <source>
        <dbReference type="SAM" id="Phobius"/>
    </source>
</evidence>
<evidence type="ECO:0000313" key="3">
    <source>
        <dbReference type="Proteomes" id="UP000254512"/>
    </source>
</evidence>
<dbReference type="EMBL" id="UGHD01000002">
    <property type="protein sequence ID" value="STO58098.1"/>
    <property type="molecule type" value="Genomic_DNA"/>
</dbReference>
<gene>
    <name evidence="2" type="ORF">NCTC11645_02514</name>
</gene>
<dbReference type="Proteomes" id="UP000254512">
    <property type="component" value="Unassembled WGS sequence"/>
</dbReference>
<feature type="transmembrane region" description="Helical" evidence="1">
    <location>
        <begin position="33"/>
        <end position="56"/>
    </location>
</feature>
<organism evidence="2 3">
    <name type="scientific">Grimontia hollisae</name>
    <name type="common">Vibrio hollisae</name>
    <dbReference type="NCBI Taxonomy" id="673"/>
    <lineage>
        <taxon>Bacteria</taxon>
        <taxon>Pseudomonadati</taxon>
        <taxon>Pseudomonadota</taxon>
        <taxon>Gammaproteobacteria</taxon>
        <taxon>Vibrionales</taxon>
        <taxon>Vibrionaceae</taxon>
        <taxon>Grimontia</taxon>
    </lineage>
</organism>
<keyword evidence="1" id="KW-0472">Membrane</keyword>
<evidence type="ECO:0000313" key="2">
    <source>
        <dbReference type="EMBL" id="STO58098.1"/>
    </source>
</evidence>
<accession>A0A377HPF2</accession>
<feature type="transmembrane region" description="Helical" evidence="1">
    <location>
        <begin position="91"/>
        <end position="111"/>
    </location>
</feature>
<feature type="transmembrane region" description="Helical" evidence="1">
    <location>
        <begin position="192"/>
        <end position="213"/>
    </location>
</feature>
<sequence length="244" mass="26294">MWYAVTLTVTAAVMVMGAALSSAFADGDIPLLAFAIPALFFAGAGGVAVWILALGLLGFGAMMPYQPIAISLSLWMILPALVLITGERRNLQVSLLVLSVVIAMECGVLALQGDEKLGGAIGYTLIQILCVTLVWVATYFWKPVRKLTWWPVLLILALVAGGETQGAMFAFCGSALVLALQELQRISREPRSDKLSVVLPAIAFATIVVFPQFSVPNPVFIAWLLLLTTAWLGDYLLNTEHEEE</sequence>
<dbReference type="AlphaFoldDB" id="A0A377HPF2"/>
<protein>
    <submittedName>
        <fullName evidence="2">Uncharacterized protein</fullName>
    </submittedName>
</protein>
<dbReference type="RefSeq" id="WP_115659977.1">
    <property type="nucleotide sequence ID" value="NZ_JARGYG010000042.1"/>
</dbReference>
<feature type="transmembrane region" description="Helical" evidence="1">
    <location>
        <begin position="147"/>
        <end position="180"/>
    </location>
</feature>
<reference evidence="2 3" key="1">
    <citation type="submission" date="2018-06" db="EMBL/GenBank/DDBJ databases">
        <authorList>
            <consortium name="Pathogen Informatics"/>
            <person name="Doyle S."/>
        </authorList>
    </citation>
    <scope>NUCLEOTIDE SEQUENCE [LARGE SCALE GENOMIC DNA]</scope>
    <source>
        <strain evidence="2 3">NCTC11645</strain>
    </source>
</reference>
<keyword evidence="1" id="KW-1133">Transmembrane helix</keyword>
<feature type="transmembrane region" description="Helical" evidence="1">
    <location>
        <begin position="123"/>
        <end position="141"/>
    </location>
</feature>
<feature type="transmembrane region" description="Helical" evidence="1">
    <location>
        <begin position="219"/>
        <end position="237"/>
    </location>
</feature>
<name>A0A377HPF2_GRIHO</name>
<proteinExistence type="predicted"/>